<dbReference type="Proteomes" id="UP000198539">
    <property type="component" value="Unassembled WGS sequence"/>
</dbReference>
<dbReference type="InterPro" id="IPR004629">
    <property type="entry name" value="WecG_TagA_CpsF"/>
</dbReference>
<evidence type="ECO:0000256" key="1">
    <source>
        <dbReference type="ARBA" id="ARBA00022676"/>
    </source>
</evidence>
<dbReference type="GO" id="GO:0016758">
    <property type="term" value="F:hexosyltransferase activity"/>
    <property type="evidence" value="ECO:0007669"/>
    <property type="project" value="TreeGrafter"/>
</dbReference>
<accession>A0A1H2RYK0</accession>
<name>A0A1H2RYK0_9RHOB</name>
<keyword evidence="4" id="KW-1185">Reference proteome</keyword>
<dbReference type="OrthoDB" id="9771846at2"/>
<evidence type="ECO:0000256" key="2">
    <source>
        <dbReference type="ARBA" id="ARBA00022679"/>
    </source>
</evidence>
<evidence type="ECO:0000313" key="3">
    <source>
        <dbReference type="EMBL" id="SDW24556.1"/>
    </source>
</evidence>
<dbReference type="CDD" id="cd06533">
    <property type="entry name" value="Glyco_transf_WecG_TagA"/>
    <property type="match status" value="1"/>
</dbReference>
<dbReference type="Pfam" id="PF03808">
    <property type="entry name" value="Glyco_tran_WecG"/>
    <property type="match status" value="1"/>
</dbReference>
<organism evidence="3 4">
    <name type="scientific">Roseicitreum antarcticum</name>
    <dbReference type="NCBI Taxonomy" id="564137"/>
    <lineage>
        <taxon>Bacteria</taxon>
        <taxon>Pseudomonadati</taxon>
        <taxon>Pseudomonadota</taxon>
        <taxon>Alphaproteobacteria</taxon>
        <taxon>Rhodobacterales</taxon>
        <taxon>Paracoccaceae</taxon>
        <taxon>Roseicitreum</taxon>
    </lineage>
</organism>
<dbReference type="NCBIfam" id="TIGR00696">
    <property type="entry name" value="wecG_tagA_cpsF"/>
    <property type="match status" value="1"/>
</dbReference>
<gene>
    <name evidence="3" type="ORF">SAMN04488238_101455</name>
</gene>
<keyword evidence="1" id="KW-0328">Glycosyltransferase</keyword>
<dbReference type="PANTHER" id="PTHR34136">
    <property type="match status" value="1"/>
</dbReference>
<sequence length="257" mass="27691">MQRFRAGEGFALATINLDHVVKLTNDPEFREVYAAQDLVVADGNPIVWLSKIAGLPVDLLPGSDMLIPLAKLAARAGTPIALVGSTDKVLNAAGEQLQKIIPDLQIATKISPPFNFDPRGPDAMLIFEQIRQSGAGMVFVALGAPKQETFAAMGRMVLPGVGFASIGAALDFISGYFVRAPLWVRKLTLEWLWRVLNEPQRLIGRYTRCILVLPRQVVAALLLRWSGASRATLPSVSHVTVPARASEASAGCRQGEG</sequence>
<dbReference type="STRING" id="564137.SAMN04488238_101455"/>
<keyword evidence="2" id="KW-0808">Transferase</keyword>
<dbReference type="AlphaFoldDB" id="A0A1H2RYK0"/>
<dbReference type="EMBL" id="FNOM01000001">
    <property type="protein sequence ID" value="SDW24556.1"/>
    <property type="molecule type" value="Genomic_DNA"/>
</dbReference>
<evidence type="ECO:0000313" key="4">
    <source>
        <dbReference type="Proteomes" id="UP000198539"/>
    </source>
</evidence>
<dbReference type="PANTHER" id="PTHR34136:SF1">
    <property type="entry name" value="UDP-N-ACETYL-D-MANNOSAMINURONIC ACID TRANSFERASE"/>
    <property type="match status" value="1"/>
</dbReference>
<reference evidence="3 4" key="1">
    <citation type="submission" date="2016-10" db="EMBL/GenBank/DDBJ databases">
        <authorList>
            <person name="de Groot N.N."/>
        </authorList>
    </citation>
    <scope>NUCLEOTIDE SEQUENCE [LARGE SCALE GENOMIC DNA]</scope>
    <source>
        <strain evidence="3 4">CGMCC 1.8894</strain>
    </source>
</reference>
<protein>
    <submittedName>
        <fullName evidence="3">Polymer biosynthesis protein, WecB/TagA/CpsF family</fullName>
    </submittedName>
</protein>
<proteinExistence type="predicted"/>